<organism evidence="7 8">
    <name type="scientific">Nodularia harveyana UHCC-0300</name>
    <dbReference type="NCBI Taxonomy" id="2974287"/>
    <lineage>
        <taxon>Bacteria</taxon>
        <taxon>Bacillati</taxon>
        <taxon>Cyanobacteriota</taxon>
        <taxon>Cyanophyceae</taxon>
        <taxon>Nostocales</taxon>
        <taxon>Nodulariaceae</taxon>
        <taxon>Nodularia</taxon>
    </lineage>
</organism>
<name>A0ABU5UI84_9CYAN</name>
<dbReference type="Proteomes" id="UP001302120">
    <property type="component" value="Unassembled WGS sequence"/>
</dbReference>
<evidence type="ECO:0000256" key="4">
    <source>
        <dbReference type="ARBA" id="ARBA00022692"/>
    </source>
</evidence>
<keyword evidence="3 7" id="KW-0808">Transferase</keyword>
<dbReference type="EC" id="2.4.-.-" evidence="7"/>
<keyword evidence="6" id="KW-0472">Membrane</keyword>
<keyword evidence="4" id="KW-0812">Transmembrane</keyword>
<gene>
    <name evidence="7" type="ORF">VB620_17860</name>
</gene>
<keyword evidence="8" id="KW-1185">Reference proteome</keyword>
<dbReference type="InterPro" id="IPR008166">
    <property type="entry name" value="Glyco_transf_92"/>
</dbReference>
<evidence type="ECO:0000256" key="5">
    <source>
        <dbReference type="ARBA" id="ARBA00022989"/>
    </source>
</evidence>
<keyword evidence="2 7" id="KW-0328">Glycosyltransferase</keyword>
<dbReference type="Pfam" id="PF01697">
    <property type="entry name" value="Glyco_transf_92"/>
    <property type="match status" value="1"/>
</dbReference>
<reference evidence="7 8" key="1">
    <citation type="submission" date="2023-12" db="EMBL/GenBank/DDBJ databases">
        <title>Baltic Sea Cyanobacteria.</title>
        <authorList>
            <person name="Delbaje E."/>
            <person name="Fewer D.P."/>
            <person name="Shishido T.K."/>
        </authorList>
    </citation>
    <scope>NUCLEOTIDE SEQUENCE [LARGE SCALE GENOMIC DNA]</scope>
    <source>
        <strain evidence="7 8">UHCC-0300</strain>
    </source>
</reference>
<evidence type="ECO:0000256" key="6">
    <source>
        <dbReference type="ARBA" id="ARBA00023136"/>
    </source>
</evidence>
<protein>
    <submittedName>
        <fullName evidence="7">Glycosyltransferase family 92 protein</fullName>
        <ecNumber evidence="7">2.4.-.-</ecNumber>
    </submittedName>
</protein>
<dbReference type="PANTHER" id="PTHR21461">
    <property type="entry name" value="GLYCOSYLTRANSFERASE FAMILY 92 PROTEIN"/>
    <property type="match status" value="1"/>
</dbReference>
<evidence type="ECO:0000256" key="3">
    <source>
        <dbReference type="ARBA" id="ARBA00022679"/>
    </source>
</evidence>
<sequence length="283" mass="34116">MNSKHPVSIMTVFLPREEIFFIEEWLRYHIAIGFNHFYLYNNMGSNWIDCGNNLEVTGKNKRSQSIYKLLSHKTDSEVQQDLDHILKPFIAKGYVTQIMWQPRDRKYQITYDQHRAFMDYIQRYGQNSEWTCFTDMDEFIFPVASDTIHDVLDRVEDKGCTYINLPQKCFDSRFDDETQPVSQVMSIFKCNSWVTSEFGKKSLVKTSTLKIPFWKHKYNIHQPPVFQKKTKFIEDHTMIRFNHYKFNEWEISWIQQNIHADFQLDDKDQEMMRFNDQFTSVEI</sequence>
<evidence type="ECO:0000256" key="2">
    <source>
        <dbReference type="ARBA" id="ARBA00022676"/>
    </source>
</evidence>
<keyword evidence="5" id="KW-1133">Transmembrane helix</keyword>
<accession>A0ABU5UI84</accession>
<evidence type="ECO:0000313" key="8">
    <source>
        <dbReference type="Proteomes" id="UP001302120"/>
    </source>
</evidence>
<evidence type="ECO:0000313" key="7">
    <source>
        <dbReference type="EMBL" id="MEA5583199.1"/>
    </source>
</evidence>
<dbReference type="EMBL" id="JAYGHG010000036">
    <property type="protein sequence ID" value="MEA5583199.1"/>
    <property type="molecule type" value="Genomic_DNA"/>
</dbReference>
<dbReference type="PANTHER" id="PTHR21461:SF69">
    <property type="entry name" value="GLYCOSYLTRANSFERASE FAMILY 92 PROTEIN"/>
    <property type="match status" value="1"/>
</dbReference>
<dbReference type="GO" id="GO:0016757">
    <property type="term" value="F:glycosyltransferase activity"/>
    <property type="evidence" value="ECO:0007669"/>
    <property type="project" value="UniProtKB-KW"/>
</dbReference>
<comment type="caution">
    <text evidence="7">The sequence shown here is derived from an EMBL/GenBank/DDBJ whole genome shotgun (WGS) entry which is preliminary data.</text>
</comment>
<proteinExistence type="predicted"/>
<evidence type="ECO:0000256" key="1">
    <source>
        <dbReference type="ARBA" id="ARBA00004167"/>
    </source>
</evidence>
<comment type="subcellular location">
    <subcellularLocation>
        <location evidence="1">Membrane</location>
        <topology evidence="1">Single-pass membrane protein</topology>
    </subcellularLocation>
</comment>